<evidence type="ECO:0000313" key="5">
    <source>
        <dbReference type="Proteomes" id="UP001597343"/>
    </source>
</evidence>
<keyword evidence="3" id="KW-0067">ATP-binding</keyword>
<keyword evidence="3" id="KW-0820">tRNA-binding</keyword>
<gene>
    <name evidence="3" type="primary">tmcAL</name>
    <name evidence="4" type="ORF">ACFSOY_15765</name>
</gene>
<evidence type="ECO:0000256" key="2">
    <source>
        <dbReference type="ARBA" id="ARBA00022694"/>
    </source>
</evidence>
<evidence type="ECO:0000256" key="1">
    <source>
        <dbReference type="ARBA" id="ARBA00022598"/>
    </source>
</evidence>
<comment type="function">
    <text evidence="3">Catalyzes the formation of N(4)-acetylcytidine (ac(4)C) at the wobble position of elongator tRNA(Met), using acetate and ATP as substrates. First activates an acetate ion to form acetyladenylate (Ac-AMP) and then transfers the acetyl group to tRNA to form ac(4)C34.</text>
</comment>
<evidence type="ECO:0000256" key="3">
    <source>
        <dbReference type="HAMAP-Rule" id="MF_01539"/>
    </source>
</evidence>
<dbReference type="NCBIfam" id="NF010191">
    <property type="entry name" value="PRK13670.1"/>
    <property type="match status" value="1"/>
</dbReference>
<keyword evidence="3" id="KW-0694">RNA-binding</keyword>
<proteinExistence type="inferred from homology"/>
<keyword evidence="3" id="KW-0547">Nucleotide-binding</keyword>
<keyword evidence="5" id="KW-1185">Reference proteome</keyword>
<dbReference type="SUPFAM" id="SSF52374">
    <property type="entry name" value="Nucleotidylyl transferase"/>
    <property type="match status" value="1"/>
</dbReference>
<comment type="caution">
    <text evidence="4">The sequence shown here is derived from an EMBL/GenBank/DDBJ whole genome shotgun (WGS) entry which is preliminary data.</text>
</comment>
<evidence type="ECO:0000313" key="4">
    <source>
        <dbReference type="EMBL" id="MFD2171419.1"/>
    </source>
</evidence>
<dbReference type="PANTHER" id="PTHR37825">
    <property type="entry name" value="TRNA(MET) CYTIDINE ACETATE LIGASE"/>
    <property type="match status" value="1"/>
</dbReference>
<keyword evidence="2 3" id="KW-0819">tRNA processing</keyword>
<dbReference type="Pfam" id="PF05636">
    <property type="entry name" value="HIGH_NTase1"/>
    <property type="match status" value="1"/>
</dbReference>
<dbReference type="EMBL" id="JBHUIO010000009">
    <property type="protein sequence ID" value="MFD2171419.1"/>
    <property type="molecule type" value="Genomic_DNA"/>
</dbReference>
<dbReference type="RefSeq" id="WP_386048199.1">
    <property type="nucleotide sequence ID" value="NZ_JBHUIO010000009.1"/>
</dbReference>
<comment type="similarity">
    <text evidence="3">Belongs to the TmcAL family.</text>
</comment>
<organism evidence="4 5">
    <name type="scientific">Tumebacillus lipolyticus</name>
    <dbReference type="NCBI Taxonomy" id="1280370"/>
    <lineage>
        <taxon>Bacteria</taxon>
        <taxon>Bacillati</taxon>
        <taxon>Bacillota</taxon>
        <taxon>Bacilli</taxon>
        <taxon>Bacillales</taxon>
        <taxon>Alicyclobacillaceae</taxon>
        <taxon>Tumebacillus</taxon>
    </lineage>
</organism>
<reference evidence="5" key="1">
    <citation type="journal article" date="2019" name="Int. J. Syst. Evol. Microbiol.">
        <title>The Global Catalogue of Microorganisms (GCM) 10K type strain sequencing project: providing services to taxonomists for standard genome sequencing and annotation.</title>
        <authorList>
            <consortium name="The Broad Institute Genomics Platform"/>
            <consortium name="The Broad Institute Genome Sequencing Center for Infectious Disease"/>
            <person name="Wu L."/>
            <person name="Ma J."/>
        </authorList>
    </citation>
    <scope>NUCLEOTIDE SEQUENCE [LARGE SCALE GENOMIC DNA]</scope>
    <source>
        <strain evidence="5">CGMCC 1.13574</strain>
    </source>
</reference>
<dbReference type="InterPro" id="IPR014729">
    <property type="entry name" value="Rossmann-like_a/b/a_fold"/>
</dbReference>
<comment type="catalytic activity">
    <reaction evidence="3">
        <text>cytidine(34) in elongator tRNA(Met) + acetate + ATP = N(4)-acetylcytidine(34) in elongator tRNA(Met) + AMP + diphosphate</text>
        <dbReference type="Rhea" id="RHEA:58144"/>
        <dbReference type="Rhea" id="RHEA-COMP:10693"/>
        <dbReference type="Rhea" id="RHEA-COMP:10694"/>
        <dbReference type="ChEBI" id="CHEBI:30089"/>
        <dbReference type="ChEBI" id="CHEBI:30616"/>
        <dbReference type="ChEBI" id="CHEBI:33019"/>
        <dbReference type="ChEBI" id="CHEBI:74900"/>
        <dbReference type="ChEBI" id="CHEBI:82748"/>
        <dbReference type="ChEBI" id="CHEBI:456215"/>
    </reaction>
</comment>
<sequence length="417" mass="46114">MRVTGVIVEYNPMHNGHLYHVEQARRSTGADAIVAVMSGHFLQRGEPAIVNKWARAKMALQQGVDLVLELPVAYSAQSASLFAFGSVAVLDALSIVDSICFGSESGDIRSLTALSDILVAEPPQFKALLREELKKGHSYPRAASDALARYAAQDESIDSHLAQQPNNMLGLEYLAALKKLNSKIRPATITRIASGYHQETVTHPSIASATAIRKATFETGIDTAEHLLPRSSFSILQAEWQAGRGPIAWENYRQALFTLLHRATPSSLAEFVGVDEGLEHRLLRAAMQANTVHDLIEQTKTKRFTWTKIQRALTSILLGLTRQEQSELHLAAGPSYIRVLGFTERGQELLRQASAQSSVPILTKLHKEKPKMLELDLRATRIYSQGYPVWQPGAESWDITLPVLIEKASKNVSRIER</sequence>
<protein>
    <recommendedName>
        <fullName evidence="3">tRNA(Met) cytidine acetate ligase</fullName>
        <ecNumber evidence="3">6.3.4.-</ecNumber>
    </recommendedName>
</protein>
<accession>A0ABW5A1D9</accession>
<keyword evidence="3" id="KW-0963">Cytoplasm</keyword>
<feature type="binding site" evidence="3">
    <location>
        <position position="102"/>
    </location>
    <ligand>
        <name>ATP</name>
        <dbReference type="ChEBI" id="CHEBI:30616"/>
    </ligand>
</feature>
<feature type="binding site" evidence="3">
    <location>
        <begin position="7"/>
        <end position="20"/>
    </location>
    <ligand>
        <name>ATP</name>
        <dbReference type="ChEBI" id="CHEBI:30616"/>
    </ligand>
</feature>
<dbReference type="HAMAP" id="MF_01539">
    <property type="entry name" value="TmcAL"/>
    <property type="match status" value="1"/>
</dbReference>
<dbReference type="EC" id="6.3.4.-" evidence="3"/>
<dbReference type="Proteomes" id="UP001597343">
    <property type="component" value="Unassembled WGS sequence"/>
</dbReference>
<feature type="binding site" evidence="3">
    <location>
        <position position="166"/>
    </location>
    <ligand>
        <name>ATP</name>
        <dbReference type="ChEBI" id="CHEBI:30616"/>
    </ligand>
</feature>
<name>A0ABW5A1D9_9BACL</name>
<dbReference type="InterPro" id="IPR008513">
    <property type="entry name" value="tRNA(Met)_cyd_acetate_ligase"/>
</dbReference>
<feature type="binding site" evidence="3">
    <location>
        <begin position="191"/>
        <end position="192"/>
    </location>
    <ligand>
        <name>ATP</name>
        <dbReference type="ChEBI" id="CHEBI:30616"/>
    </ligand>
</feature>
<dbReference type="Gene3D" id="3.40.50.620">
    <property type="entry name" value="HUPs"/>
    <property type="match status" value="1"/>
</dbReference>
<keyword evidence="1 3" id="KW-0436">Ligase</keyword>
<dbReference type="PANTHER" id="PTHR37825:SF1">
    <property type="entry name" value="TRNA(MET) CYTIDINE ACETATE LIGASE"/>
    <property type="match status" value="1"/>
</dbReference>
<comment type="subcellular location">
    <subcellularLocation>
        <location evidence="3">Cytoplasm</location>
    </subcellularLocation>
</comment>